<dbReference type="PANTHER" id="PTHR34415">
    <property type="entry name" value="INTEGRASE CATALYTIC DOMAIN-CONTAINING PROTEIN"/>
    <property type="match status" value="1"/>
</dbReference>
<dbReference type="InterPro" id="IPR057191">
    <property type="entry name" value="DUF7869"/>
</dbReference>
<sequence>MRFNAQFWAESEQIKMFNNGMIILIGHVKNGSIIISIFGICEEAFPQQTNYLIKENEYVGKGANIVISIIQHYFENHGFGEKFVVIHADNCPEQNKNNIMIKYLIWHVLNNLYKQIIYSFMVAGHTKFSPDGFFGLIKLKLRNSEVDSLTDMVQVVQNSTIGAIT</sequence>
<keyword evidence="3" id="KW-1185">Reference proteome</keyword>
<dbReference type="AlphaFoldDB" id="A0A397UP44"/>
<dbReference type="Proteomes" id="UP000266673">
    <property type="component" value="Unassembled WGS sequence"/>
</dbReference>
<evidence type="ECO:0000313" key="3">
    <source>
        <dbReference type="Proteomes" id="UP000266673"/>
    </source>
</evidence>
<name>A0A397UP44_9GLOM</name>
<reference evidence="2 3" key="1">
    <citation type="submission" date="2018-06" db="EMBL/GenBank/DDBJ databases">
        <title>Comparative genomics reveals the genomic features of Rhizophagus irregularis, R. cerebriforme, R. diaphanum and Gigaspora rosea, and their symbiotic lifestyle signature.</title>
        <authorList>
            <person name="Morin E."/>
            <person name="San Clemente H."/>
            <person name="Chen E.C.H."/>
            <person name="De La Providencia I."/>
            <person name="Hainaut M."/>
            <person name="Kuo A."/>
            <person name="Kohler A."/>
            <person name="Murat C."/>
            <person name="Tang N."/>
            <person name="Roy S."/>
            <person name="Loubradou J."/>
            <person name="Henrissat B."/>
            <person name="Grigoriev I.V."/>
            <person name="Corradi N."/>
            <person name="Roux C."/>
            <person name="Martin F.M."/>
        </authorList>
    </citation>
    <scope>NUCLEOTIDE SEQUENCE [LARGE SCALE GENOMIC DNA]</scope>
    <source>
        <strain evidence="2 3">DAOM 194757</strain>
    </source>
</reference>
<dbReference type="Pfam" id="PF25273">
    <property type="entry name" value="DUF7869"/>
    <property type="match status" value="1"/>
</dbReference>
<comment type="caution">
    <text evidence="2">The sequence shown here is derived from an EMBL/GenBank/DDBJ whole genome shotgun (WGS) entry which is preliminary data.</text>
</comment>
<feature type="domain" description="DUF7869" evidence="1">
    <location>
        <begin position="52"/>
        <end position="160"/>
    </location>
</feature>
<dbReference type="PANTHER" id="PTHR34415:SF1">
    <property type="entry name" value="INTEGRASE CATALYTIC DOMAIN-CONTAINING PROTEIN"/>
    <property type="match status" value="1"/>
</dbReference>
<dbReference type="EMBL" id="QKWP01001082">
    <property type="protein sequence ID" value="RIB11924.1"/>
    <property type="molecule type" value="Genomic_DNA"/>
</dbReference>
<dbReference type="STRING" id="44941.A0A397UP44"/>
<accession>A0A397UP44</accession>
<dbReference type="OrthoDB" id="2431294at2759"/>
<protein>
    <recommendedName>
        <fullName evidence="1">DUF7869 domain-containing protein</fullName>
    </recommendedName>
</protein>
<evidence type="ECO:0000259" key="1">
    <source>
        <dbReference type="Pfam" id="PF25273"/>
    </source>
</evidence>
<organism evidence="2 3">
    <name type="scientific">Gigaspora rosea</name>
    <dbReference type="NCBI Taxonomy" id="44941"/>
    <lineage>
        <taxon>Eukaryota</taxon>
        <taxon>Fungi</taxon>
        <taxon>Fungi incertae sedis</taxon>
        <taxon>Mucoromycota</taxon>
        <taxon>Glomeromycotina</taxon>
        <taxon>Glomeromycetes</taxon>
        <taxon>Diversisporales</taxon>
        <taxon>Gigasporaceae</taxon>
        <taxon>Gigaspora</taxon>
    </lineage>
</organism>
<proteinExistence type="predicted"/>
<gene>
    <name evidence="2" type="ORF">C2G38_2202169</name>
</gene>
<evidence type="ECO:0000313" key="2">
    <source>
        <dbReference type="EMBL" id="RIB11924.1"/>
    </source>
</evidence>